<dbReference type="EMBL" id="ML170160">
    <property type="protein sequence ID" value="TDL26959.1"/>
    <property type="molecule type" value="Genomic_DNA"/>
</dbReference>
<feature type="region of interest" description="Disordered" evidence="1">
    <location>
        <begin position="1"/>
        <end position="55"/>
    </location>
</feature>
<dbReference type="InterPro" id="IPR041588">
    <property type="entry name" value="Integrase_H2C2"/>
</dbReference>
<dbReference type="AlphaFoldDB" id="A0A4Y7QJE2"/>
<sequence>MSATPKRFGRSSDVANRKPYESSEKSTEVVNKSPCRVPSPQNSSSPPPQSASPRTLTLHDLKLPPFQTSSKENSTYIIGPGNRDQPGFPSYAQYEVLQNAYLNNLHKRKREKALITQSMHELIYDVLSDPGAINIGTAQFRHWVRRSFVLVEKAGCVVVTSGGRPVAVKEHIYEILCMCHAESGHKGRDKTCQVIREYYTWVPKDLVASFVKACPTCNAKRPHHTVQLTEFEKSLHNFDDKLPHGSGITHHHTRFSSLRSTLTSSNPHTELDAELQQIDSSLFSHARNDSNIPTLDACSVPDIRFSEQGDDCSTPPSLPVPAQTRKHTNERDAYASERLVSYSNDGWLISQPLYSTYRTETPTTPSGLADHPSMLMDPITHEPLPAMPDVDKKTANAPAMILIEGDTQHNLKQRRITRSISRKNAPTRLDLSSARTLEVTELPWRPRAVSSKYASTSNIASPSITSTASSCQESSFAPTGPVGLSSEDNSLISSAERLQLVSPTERRSFMEVVMIHNEAPVSS</sequence>
<feature type="domain" description="Integrase zinc-binding" evidence="2">
    <location>
        <begin position="170"/>
        <end position="222"/>
    </location>
</feature>
<dbReference type="Gene3D" id="1.10.340.70">
    <property type="match status" value="1"/>
</dbReference>
<reference evidence="3 4" key="1">
    <citation type="submission" date="2018-06" db="EMBL/GenBank/DDBJ databases">
        <title>A transcriptomic atlas of mushroom development highlights an independent origin of complex multicellularity.</title>
        <authorList>
            <consortium name="DOE Joint Genome Institute"/>
            <person name="Krizsan K."/>
            <person name="Almasi E."/>
            <person name="Merenyi Z."/>
            <person name="Sahu N."/>
            <person name="Viragh M."/>
            <person name="Koszo T."/>
            <person name="Mondo S."/>
            <person name="Kiss B."/>
            <person name="Balint B."/>
            <person name="Kues U."/>
            <person name="Barry K."/>
            <person name="Hegedus J.C."/>
            <person name="Henrissat B."/>
            <person name="Johnson J."/>
            <person name="Lipzen A."/>
            <person name="Ohm R."/>
            <person name="Nagy I."/>
            <person name="Pangilinan J."/>
            <person name="Yan J."/>
            <person name="Xiong Y."/>
            <person name="Grigoriev I.V."/>
            <person name="Hibbett D.S."/>
            <person name="Nagy L.G."/>
        </authorList>
    </citation>
    <scope>NUCLEOTIDE SEQUENCE [LARGE SCALE GENOMIC DNA]</scope>
    <source>
        <strain evidence="3 4">SZMC22713</strain>
    </source>
</reference>
<feature type="compositionally biased region" description="Basic and acidic residues" evidence="1">
    <location>
        <begin position="15"/>
        <end position="27"/>
    </location>
</feature>
<protein>
    <recommendedName>
        <fullName evidence="2">Integrase zinc-binding domain-containing protein</fullName>
    </recommendedName>
</protein>
<accession>A0A4Y7QJE2</accession>
<dbReference type="STRING" id="50990.A0A4Y7QJE2"/>
<evidence type="ECO:0000256" key="1">
    <source>
        <dbReference type="SAM" id="MobiDB-lite"/>
    </source>
</evidence>
<evidence type="ECO:0000313" key="3">
    <source>
        <dbReference type="EMBL" id="TDL26959.1"/>
    </source>
</evidence>
<proteinExistence type="predicted"/>
<keyword evidence="4" id="KW-1185">Reference proteome</keyword>
<feature type="region of interest" description="Disordered" evidence="1">
    <location>
        <begin position="307"/>
        <end position="331"/>
    </location>
</feature>
<gene>
    <name evidence="3" type="ORF">BD410DRAFT_477709</name>
</gene>
<organism evidence="3 4">
    <name type="scientific">Rickenella mellea</name>
    <dbReference type="NCBI Taxonomy" id="50990"/>
    <lineage>
        <taxon>Eukaryota</taxon>
        <taxon>Fungi</taxon>
        <taxon>Dikarya</taxon>
        <taxon>Basidiomycota</taxon>
        <taxon>Agaricomycotina</taxon>
        <taxon>Agaricomycetes</taxon>
        <taxon>Hymenochaetales</taxon>
        <taxon>Rickenellaceae</taxon>
        <taxon>Rickenella</taxon>
    </lineage>
</organism>
<evidence type="ECO:0000259" key="2">
    <source>
        <dbReference type="Pfam" id="PF17921"/>
    </source>
</evidence>
<dbReference type="VEuPathDB" id="FungiDB:BD410DRAFT_477709"/>
<dbReference type="OrthoDB" id="2499658at2759"/>
<dbReference type="Pfam" id="PF17921">
    <property type="entry name" value="Integrase_H2C2"/>
    <property type="match status" value="1"/>
</dbReference>
<dbReference type="Proteomes" id="UP000294933">
    <property type="component" value="Unassembled WGS sequence"/>
</dbReference>
<evidence type="ECO:0000313" key="4">
    <source>
        <dbReference type="Proteomes" id="UP000294933"/>
    </source>
</evidence>
<name>A0A4Y7QJE2_9AGAM</name>